<dbReference type="InterPro" id="IPR001313">
    <property type="entry name" value="Pumilio_RNA-bd_rpt"/>
</dbReference>
<proteinExistence type="predicted"/>
<keyword evidence="1" id="KW-0677">Repeat</keyword>
<comment type="caution">
    <text evidence="3">The sequence shown here is derived from an EMBL/GenBank/DDBJ whole genome shotgun (WGS) entry which is preliminary data.</text>
</comment>
<dbReference type="PANTHER" id="PTHR13102:SF0">
    <property type="entry name" value="NUCLEOLAR PROTEIN 9"/>
    <property type="match status" value="1"/>
</dbReference>
<reference evidence="3 4" key="1">
    <citation type="submission" date="2024-10" db="EMBL/GenBank/DDBJ databases">
        <title>Updated reference genomes for cyclostephanoid diatoms.</title>
        <authorList>
            <person name="Roberts W.R."/>
            <person name="Alverson A.J."/>
        </authorList>
    </citation>
    <scope>NUCLEOTIDE SEQUENCE [LARGE SCALE GENOMIC DNA]</scope>
    <source>
        <strain evidence="3 4">AJA010-31</strain>
    </source>
</reference>
<gene>
    <name evidence="3" type="ORF">ACHAWO_005584</name>
</gene>
<evidence type="ECO:0000313" key="3">
    <source>
        <dbReference type="EMBL" id="KAL3803227.1"/>
    </source>
</evidence>
<feature type="region of interest" description="Disordered" evidence="2">
    <location>
        <begin position="294"/>
        <end position="320"/>
    </location>
</feature>
<feature type="region of interest" description="Disordered" evidence="2">
    <location>
        <begin position="541"/>
        <end position="561"/>
    </location>
</feature>
<evidence type="ECO:0000256" key="2">
    <source>
        <dbReference type="SAM" id="MobiDB-lite"/>
    </source>
</evidence>
<dbReference type="InterPro" id="IPR040000">
    <property type="entry name" value="NOP9"/>
</dbReference>
<dbReference type="InterPro" id="IPR016024">
    <property type="entry name" value="ARM-type_fold"/>
</dbReference>
<evidence type="ECO:0000313" key="4">
    <source>
        <dbReference type="Proteomes" id="UP001530400"/>
    </source>
</evidence>
<dbReference type="SUPFAM" id="SSF48371">
    <property type="entry name" value="ARM repeat"/>
    <property type="match status" value="2"/>
</dbReference>
<dbReference type="Proteomes" id="UP001530400">
    <property type="component" value="Unassembled WGS sequence"/>
</dbReference>
<organism evidence="3 4">
    <name type="scientific">Cyclotella atomus</name>
    <dbReference type="NCBI Taxonomy" id="382360"/>
    <lineage>
        <taxon>Eukaryota</taxon>
        <taxon>Sar</taxon>
        <taxon>Stramenopiles</taxon>
        <taxon>Ochrophyta</taxon>
        <taxon>Bacillariophyta</taxon>
        <taxon>Coscinodiscophyceae</taxon>
        <taxon>Thalassiosirophycidae</taxon>
        <taxon>Stephanodiscales</taxon>
        <taxon>Stephanodiscaceae</taxon>
        <taxon>Cyclotella</taxon>
    </lineage>
</organism>
<dbReference type="PANTHER" id="PTHR13102">
    <property type="entry name" value="NUCLEOLAR PROTEIN 9"/>
    <property type="match status" value="1"/>
</dbReference>
<dbReference type="EMBL" id="JALLPJ020000078">
    <property type="protein sequence ID" value="KAL3803227.1"/>
    <property type="molecule type" value="Genomic_DNA"/>
</dbReference>
<sequence>MVEETQEYGRPRRPNPETVSYLNGLPLDESLAAQQVRDYVAHFKNPEASTEDTPEYPPLLTATHAALSSIHKELASLACEETPSVQVETLIRISCRFSVTAKRAVLQSMATYWPFLCTHRFGSHVAQTVLRCVVANCEVNLEEFDNEGKEIADDSYGSLFSGEDDASLADLMLQTLDELKPYASELAVHVCGTHVLRSAICILSGVEFVDAFAPPKNEDQSEWDVGALAASRRGKLKDKKKKKKKKPAPGADSDSHSRQEVTTVKKMSMLPELQTEQFDKDGKVLMNELIDGISMGGSDKNRNDGNVSKPGDLQQRTCHPSAGPLLVQIVRILSYLDERSRQSTKKKGIDSESTGDRRLMVLPKESQYSSGSDAETLVCKLLCWNPSVLSDEGEGGKQPCAGDIIYGLSGEPRGSILLETILRCCPDSFHDEICNVGGFYSEETLREYAFHSVSNFVVQAVLNTVRSKNQGAKLVKCICRMIEDGSILKFKGDDNDSSGTNKRMGIVWRAVEMCAAKGSPQDQEQVIYALMRGYAAISGVSDDKEDNDDGGKRKKRSRAKGLSAQECIPLLIGLKPSSGDQSDTGSGFRLVLDASGSRALHHIFHFSDRLRSDWVKGFVRVYEQEDLVKIANDGLGSRCIMDGLLDGPSRPIASKLLLPKLSGRLSFLAAERVGHHTVIKLFKALPMDEKASLSAELSQSLNRLGSNAMGRSVMVSCAVKEYLEGEEVWKATLSKQEEKDNWLNDIVGEAGNDDSGKGKKKRKRNRHDRE</sequence>
<evidence type="ECO:0008006" key="5">
    <source>
        <dbReference type="Google" id="ProtNLM"/>
    </source>
</evidence>
<feature type="region of interest" description="Disordered" evidence="2">
    <location>
        <begin position="742"/>
        <end position="770"/>
    </location>
</feature>
<dbReference type="AlphaFoldDB" id="A0ABD3QT13"/>
<feature type="compositionally biased region" description="Basic residues" evidence="2">
    <location>
        <begin position="758"/>
        <end position="770"/>
    </location>
</feature>
<dbReference type="Pfam" id="PF22493">
    <property type="entry name" value="PUF_NOP9"/>
    <property type="match status" value="1"/>
</dbReference>
<dbReference type="InterPro" id="IPR011989">
    <property type="entry name" value="ARM-like"/>
</dbReference>
<protein>
    <recommendedName>
        <fullName evidence="5">Nucleolar protein 9</fullName>
    </recommendedName>
</protein>
<dbReference type="Gene3D" id="1.25.10.10">
    <property type="entry name" value="Leucine-rich Repeat Variant"/>
    <property type="match status" value="2"/>
</dbReference>
<feature type="compositionally biased region" description="Basic residues" evidence="2">
    <location>
        <begin position="232"/>
        <end position="247"/>
    </location>
</feature>
<feature type="region of interest" description="Disordered" evidence="2">
    <location>
        <begin position="218"/>
        <end position="276"/>
    </location>
</feature>
<keyword evidence="4" id="KW-1185">Reference proteome</keyword>
<feature type="region of interest" description="Disordered" evidence="2">
    <location>
        <begin position="1"/>
        <end position="21"/>
    </location>
</feature>
<accession>A0ABD3QT13</accession>
<evidence type="ECO:0000256" key="1">
    <source>
        <dbReference type="ARBA" id="ARBA00022737"/>
    </source>
</evidence>
<name>A0ABD3QT13_9STRA</name>